<feature type="compositionally biased region" description="Low complexity" evidence="1">
    <location>
        <begin position="71"/>
        <end position="86"/>
    </location>
</feature>
<accession>Q5N717</accession>
<organism evidence="2 3">
    <name type="scientific">Oryza sativa subsp. japonica</name>
    <name type="common">Rice</name>
    <dbReference type="NCBI Taxonomy" id="39947"/>
    <lineage>
        <taxon>Eukaryota</taxon>
        <taxon>Viridiplantae</taxon>
        <taxon>Streptophyta</taxon>
        <taxon>Embryophyta</taxon>
        <taxon>Tracheophyta</taxon>
        <taxon>Spermatophyta</taxon>
        <taxon>Magnoliopsida</taxon>
        <taxon>Liliopsida</taxon>
        <taxon>Poales</taxon>
        <taxon>Poaceae</taxon>
        <taxon>BOP clade</taxon>
        <taxon>Oryzoideae</taxon>
        <taxon>Oryzeae</taxon>
        <taxon>Oryzinae</taxon>
        <taxon>Oryza</taxon>
        <taxon>Oryza sativa</taxon>
    </lineage>
</organism>
<name>Q5N717_ORYSJ</name>
<protein>
    <submittedName>
        <fullName evidence="2">Uncharacterized protein</fullName>
    </submittedName>
</protein>
<dbReference type="EMBL" id="AP006531">
    <property type="protein sequence ID" value="BAD82739.1"/>
    <property type="molecule type" value="Genomic_DNA"/>
</dbReference>
<feature type="compositionally biased region" description="Pro residues" evidence="1">
    <location>
        <begin position="87"/>
        <end position="103"/>
    </location>
</feature>
<evidence type="ECO:0000256" key="1">
    <source>
        <dbReference type="SAM" id="MobiDB-lite"/>
    </source>
</evidence>
<dbReference type="Proteomes" id="UP000000763">
    <property type="component" value="Chromosome 1"/>
</dbReference>
<feature type="compositionally biased region" description="Low complexity" evidence="1">
    <location>
        <begin position="37"/>
        <end position="47"/>
    </location>
</feature>
<reference evidence="3" key="1">
    <citation type="journal article" date="2005" name="Nature">
        <title>The map-based sequence of the rice genome.</title>
        <authorList>
            <consortium name="International rice genome sequencing project (IRGSP)"/>
            <person name="Matsumoto T."/>
            <person name="Wu J."/>
            <person name="Kanamori H."/>
            <person name="Katayose Y."/>
            <person name="Fujisawa M."/>
            <person name="Namiki N."/>
            <person name="Mizuno H."/>
            <person name="Yamamoto K."/>
            <person name="Antonio B.A."/>
            <person name="Baba T."/>
            <person name="Sakata K."/>
            <person name="Nagamura Y."/>
            <person name="Aoki H."/>
            <person name="Arikawa K."/>
            <person name="Arita K."/>
            <person name="Bito T."/>
            <person name="Chiden Y."/>
            <person name="Fujitsuka N."/>
            <person name="Fukunaka R."/>
            <person name="Hamada M."/>
            <person name="Harada C."/>
            <person name="Hayashi A."/>
            <person name="Hijishita S."/>
            <person name="Honda M."/>
            <person name="Hosokawa S."/>
            <person name="Ichikawa Y."/>
            <person name="Idonuma A."/>
            <person name="Iijima M."/>
            <person name="Ikeda M."/>
            <person name="Ikeno M."/>
            <person name="Ito K."/>
            <person name="Ito S."/>
            <person name="Ito T."/>
            <person name="Ito Y."/>
            <person name="Ito Y."/>
            <person name="Iwabuchi A."/>
            <person name="Kamiya K."/>
            <person name="Karasawa W."/>
            <person name="Kurita K."/>
            <person name="Katagiri S."/>
            <person name="Kikuta A."/>
            <person name="Kobayashi H."/>
            <person name="Kobayashi N."/>
            <person name="Machita K."/>
            <person name="Maehara T."/>
            <person name="Masukawa M."/>
            <person name="Mizubayashi T."/>
            <person name="Mukai Y."/>
            <person name="Nagasaki H."/>
            <person name="Nagata Y."/>
            <person name="Naito S."/>
            <person name="Nakashima M."/>
            <person name="Nakama Y."/>
            <person name="Nakamichi Y."/>
            <person name="Nakamura M."/>
            <person name="Meguro A."/>
            <person name="Negishi M."/>
            <person name="Ohta I."/>
            <person name="Ohta T."/>
            <person name="Okamoto M."/>
            <person name="Ono N."/>
            <person name="Saji S."/>
            <person name="Sakaguchi M."/>
            <person name="Sakai K."/>
            <person name="Shibata M."/>
            <person name="Shimokawa T."/>
            <person name="Song J."/>
            <person name="Takazaki Y."/>
            <person name="Terasawa K."/>
            <person name="Tsugane M."/>
            <person name="Tsuji K."/>
            <person name="Ueda S."/>
            <person name="Waki K."/>
            <person name="Yamagata H."/>
            <person name="Yamamoto M."/>
            <person name="Yamamoto S."/>
            <person name="Yamane H."/>
            <person name="Yoshiki S."/>
            <person name="Yoshihara R."/>
            <person name="Yukawa K."/>
            <person name="Zhong H."/>
            <person name="Yano M."/>
            <person name="Yuan Q."/>
            <person name="Ouyang S."/>
            <person name="Liu J."/>
            <person name="Jones K.M."/>
            <person name="Gansberger K."/>
            <person name="Moffat K."/>
            <person name="Hill J."/>
            <person name="Bera J."/>
            <person name="Fadrosh D."/>
            <person name="Jin S."/>
            <person name="Johri S."/>
            <person name="Kim M."/>
            <person name="Overton L."/>
            <person name="Reardon M."/>
            <person name="Tsitrin T."/>
            <person name="Vuong H."/>
            <person name="Weaver B."/>
            <person name="Ciecko A."/>
            <person name="Tallon L."/>
            <person name="Jackson J."/>
            <person name="Pai G."/>
            <person name="Aken S.V."/>
            <person name="Utterback T."/>
            <person name="Reidmuller S."/>
            <person name="Feldblyum T."/>
            <person name="Hsiao J."/>
            <person name="Zismann V."/>
            <person name="Iobst S."/>
            <person name="de Vazeille A.R."/>
            <person name="Buell C.R."/>
            <person name="Ying K."/>
            <person name="Li Y."/>
            <person name="Lu T."/>
            <person name="Huang Y."/>
            <person name="Zhao Q."/>
            <person name="Feng Q."/>
            <person name="Zhang L."/>
            <person name="Zhu J."/>
            <person name="Weng Q."/>
            <person name="Mu J."/>
            <person name="Lu Y."/>
            <person name="Fan D."/>
            <person name="Liu Y."/>
            <person name="Guan J."/>
            <person name="Zhang Y."/>
            <person name="Yu S."/>
            <person name="Liu X."/>
            <person name="Zhang Y."/>
            <person name="Hong G."/>
            <person name="Han B."/>
            <person name="Choisne N."/>
            <person name="Demange N."/>
            <person name="Orjeda G."/>
            <person name="Samain S."/>
            <person name="Cattolico L."/>
            <person name="Pelletier E."/>
            <person name="Couloux A."/>
            <person name="Segurens B."/>
            <person name="Wincker P."/>
            <person name="D'Hont A."/>
            <person name="Scarpelli C."/>
            <person name="Weissenbach J."/>
            <person name="Salanoubat M."/>
            <person name="Quetier F."/>
            <person name="Yu Y."/>
            <person name="Kim H.R."/>
            <person name="Rambo T."/>
            <person name="Currie J."/>
            <person name="Collura K."/>
            <person name="Luo M."/>
            <person name="Yang T."/>
            <person name="Ammiraju J.S.S."/>
            <person name="Engler F."/>
            <person name="Soderlund C."/>
            <person name="Wing R.A."/>
            <person name="Palmer L.E."/>
            <person name="de la Bastide M."/>
            <person name="Spiegel L."/>
            <person name="Nascimento L."/>
            <person name="Zutavern T."/>
            <person name="O'Shaughnessy A."/>
            <person name="Dike S."/>
            <person name="Dedhia N."/>
            <person name="Preston R."/>
            <person name="Balija V."/>
            <person name="McCombie W.R."/>
            <person name="Chow T."/>
            <person name="Chen H."/>
            <person name="Chung M."/>
            <person name="Chen C."/>
            <person name="Shaw J."/>
            <person name="Wu H."/>
            <person name="Hsiao K."/>
            <person name="Chao Y."/>
            <person name="Chu M."/>
            <person name="Cheng C."/>
            <person name="Hour A."/>
            <person name="Lee P."/>
            <person name="Lin S."/>
            <person name="Lin Y."/>
            <person name="Liou J."/>
            <person name="Liu S."/>
            <person name="Hsing Y."/>
            <person name="Raghuvanshi S."/>
            <person name="Mohanty A."/>
            <person name="Bharti A.K."/>
            <person name="Gaur A."/>
            <person name="Gupta V."/>
            <person name="Kumar D."/>
            <person name="Ravi V."/>
            <person name="Vij S."/>
            <person name="Kapur A."/>
            <person name="Khurana P."/>
            <person name="Khurana P."/>
            <person name="Khurana J.P."/>
            <person name="Tyagi A.K."/>
            <person name="Gaikwad K."/>
            <person name="Singh A."/>
            <person name="Dalal V."/>
            <person name="Srivastava S."/>
            <person name="Dixit A."/>
            <person name="Pal A.K."/>
            <person name="Ghazi I.A."/>
            <person name="Yadav M."/>
            <person name="Pandit A."/>
            <person name="Bhargava A."/>
            <person name="Sureshbabu K."/>
            <person name="Batra K."/>
            <person name="Sharma T.R."/>
            <person name="Mohapatra T."/>
            <person name="Singh N.K."/>
            <person name="Messing J."/>
            <person name="Nelson A.B."/>
            <person name="Fuks G."/>
            <person name="Kavchok S."/>
            <person name="Keizer G."/>
            <person name="Linton E."/>
            <person name="Llaca V."/>
            <person name="Song R."/>
            <person name="Tanyolac B."/>
            <person name="Young S."/>
            <person name="Ho-Il K."/>
            <person name="Hahn J.H."/>
            <person name="Sangsakoo G."/>
            <person name="Vanavichit A."/>
            <person name="de Mattos Luiz.A.T."/>
            <person name="Zimmer P.D."/>
            <person name="Malone G."/>
            <person name="Dellagostin O."/>
            <person name="de Oliveira A.C."/>
            <person name="Bevan M."/>
            <person name="Bancroft I."/>
            <person name="Minx P."/>
            <person name="Cordum H."/>
            <person name="Wilson R."/>
            <person name="Cheng Z."/>
            <person name="Jin W."/>
            <person name="Jiang J."/>
            <person name="Leong S.A."/>
            <person name="Iwama H."/>
            <person name="Gojobori T."/>
            <person name="Itoh T."/>
            <person name="Niimura Y."/>
            <person name="Fujii Y."/>
            <person name="Habara T."/>
            <person name="Sakai H."/>
            <person name="Sato Y."/>
            <person name="Wilson G."/>
            <person name="Kumar K."/>
            <person name="McCouch S."/>
            <person name="Juretic N."/>
            <person name="Hoen D."/>
            <person name="Wright S."/>
            <person name="Bruskiewich R."/>
            <person name="Bureau T."/>
            <person name="Miyao A."/>
            <person name="Hirochika H."/>
            <person name="Nishikawa T."/>
            <person name="Kadowaki K."/>
            <person name="Sugiura M."/>
            <person name="Burr B."/>
            <person name="Sasaki T."/>
        </authorList>
    </citation>
    <scope>NUCLEOTIDE SEQUENCE [LARGE SCALE GENOMIC DNA]</scope>
    <source>
        <strain evidence="3">cv. Nipponbare</strain>
    </source>
</reference>
<feature type="compositionally biased region" description="Pro residues" evidence="1">
    <location>
        <begin position="56"/>
        <end position="70"/>
    </location>
</feature>
<dbReference type="AlphaFoldDB" id="Q5N717"/>
<gene>
    <name evidence="2" type="primary">B1417F08.16</name>
</gene>
<feature type="compositionally biased region" description="Low complexity" evidence="1">
    <location>
        <begin position="1"/>
        <end position="18"/>
    </location>
</feature>
<evidence type="ECO:0000313" key="3">
    <source>
        <dbReference type="Proteomes" id="UP000000763"/>
    </source>
</evidence>
<evidence type="ECO:0000313" key="2">
    <source>
        <dbReference type="EMBL" id="BAD82739.1"/>
    </source>
</evidence>
<proteinExistence type="predicted"/>
<reference evidence="3" key="2">
    <citation type="journal article" date="2008" name="Nucleic Acids Res.">
        <title>The rice annotation project database (RAP-DB): 2008 update.</title>
        <authorList>
            <consortium name="The rice annotation project (RAP)"/>
        </authorList>
    </citation>
    <scope>GENOME REANNOTATION</scope>
    <source>
        <strain evidence="3">cv. Nipponbare</strain>
    </source>
</reference>
<feature type="region of interest" description="Disordered" evidence="1">
    <location>
        <begin position="1"/>
        <end position="122"/>
    </location>
</feature>
<sequence>MPSSPAAVGSADSAAVSPHSTPIAAVQGPASPQPDLARGGRIPPCGGRIRGRPRWGAPPLPVPPSTPSPSSPCIHRSASSSCSAGLLPPPPGAQQAPSPPLTPTPAAHPSDPAGPVGGLDKRATPHLMRRSARLSGPWPVAVCDRSQTGQIAAGAGVLTPGVGMSVPVRSIPGFSASMARKSLAIK</sequence>